<feature type="domain" description="Aminoacyl-transfer RNA synthetases class-II family profile" evidence="13">
    <location>
        <begin position="55"/>
        <end position="495"/>
    </location>
</feature>
<dbReference type="InterPro" id="IPR004500">
    <property type="entry name" value="Pro-tRNA-synth_IIa_bac-type"/>
</dbReference>
<dbReference type="CDD" id="cd00861">
    <property type="entry name" value="ProRS_anticodon_short"/>
    <property type="match status" value="1"/>
</dbReference>
<evidence type="ECO:0000256" key="5">
    <source>
        <dbReference type="ARBA" id="ARBA00022741"/>
    </source>
</evidence>
<dbReference type="PRINTS" id="PR01046">
    <property type="entry name" value="TRNASYNTHPRO"/>
</dbReference>
<evidence type="ECO:0000256" key="3">
    <source>
        <dbReference type="ARBA" id="ARBA00022490"/>
    </source>
</evidence>
<proteinExistence type="inferred from homology"/>
<dbReference type="AlphaFoldDB" id="A0A4R8S9N6"/>
<dbReference type="InterPro" id="IPR023717">
    <property type="entry name" value="Pro-tRNA-Synthase_IIa_type1"/>
</dbReference>
<dbReference type="InterPro" id="IPR044140">
    <property type="entry name" value="ProRS_anticodon_short"/>
</dbReference>
<dbReference type="GO" id="GO:0004827">
    <property type="term" value="F:proline-tRNA ligase activity"/>
    <property type="evidence" value="ECO:0007669"/>
    <property type="project" value="UniProtKB-UniRule"/>
</dbReference>
<sequence length="600" mass="64796">MLAGGLVGAPICCATVITRLSELFVRTLRDDPADAEVPSHKLLIRAGYVRPIAPGVYSWLPLGLRVLRKIENIVREEMNAIGGQEILLPALLPRAPYETTNRWTEYGDSLFRLKDRRGVDMMLGPTHEELFALTVKGEYSSYKDFPVILYQVQTKYRDEARPRAGILRGREFVMKDSYSFDTSDDGLRTAYHAHREAYQRIFGRLGLDYVIVAATSGAMGGSASEEFLAESPTGEDTFVRCVESGYAANVEAVITPAPPARSVEGLPEAVVHETGDTPTIATLVDWANSADLGRSVTAADTLKNILLKVRQPGGEWELLAVGVPGDREIDDKRLGAALEPAEYELIGDADFAKHPFLVRGYIGPKGLIANGVRYLVDPRIVEGTSWITGADEPGKHVVNLVAGRDFTPDGTIEAAEVRDGDPSPDGAGQLVSARGIEIGHIFQLGRKYTDAFTVDVLGENGKPVRLTQGSYGVGVSRLVAVVAEQQHDELGLRWPAAVAPFDVHVVIANKDEAARAGAEALAADLDRLGHEVLLDDRTASPGVKFKDAELLGVPWIVVIGRGWADGTLELRNRFTGEAQSIAVADAVTSVTEAISVGDKV</sequence>
<comment type="caution">
    <text evidence="14">The sequence shown here is derived from an EMBL/GenBank/DDBJ whole genome shotgun (WGS) entry which is preliminary data.</text>
</comment>
<dbReference type="Gene3D" id="3.90.960.10">
    <property type="entry name" value="YbaK/aminoacyl-tRNA synthetase-associated domain"/>
    <property type="match status" value="1"/>
</dbReference>
<dbReference type="Pfam" id="PF04073">
    <property type="entry name" value="tRNA_edit"/>
    <property type="match status" value="1"/>
</dbReference>
<dbReference type="Gene3D" id="3.40.50.800">
    <property type="entry name" value="Anticodon-binding domain"/>
    <property type="match status" value="1"/>
</dbReference>
<comment type="domain">
    <text evidence="12">Consists of three domains: the N-terminal catalytic domain, the editing domain and the C-terminal anticodon-binding domain.</text>
</comment>
<evidence type="ECO:0000256" key="10">
    <source>
        <dbReference type="ARBA" id="ARBA00053664"/>
    </source>
</evidence>
<keyword evidence="4 12" id="KW-0436">Ligase</keyword>
<dbReference type="InterPro" id="IPR033730">
    <property type="entry name" value="ProRS_core_prok"/>
</dbReference>
<evidence type="ECO:0000256" key="2">
    <source>
        <dbReference type="ARBA" id="ARBA00011738"/>
    </source>
</evidence>
<comment type="similarity">
    <text evidence="11 12">Belongs to the class-II aminoacyl-tRNA synthetase family. ProS type 1 subfamily.</text>
</comment>
<dbReference type="InterPro" id="IPR002314">
    <property type="entry name" value="aa-tRNA-synt_IIb"/>
</dbReference>
<reference evidence="14 15" key="1">
    <citation type="journal article" date="2019" name="Sci. Rep.">
        <title>Extended insight into the Mycobacterium chelonae-abscessus complex through whole genome sequencing of Mycobacterium salmoniphilum outbreak and Mycobacterium salmoniphilum-like strains.</title>
        <authorList>
            <person name="Behra P.R.K."/>
            <person name="Das S."/>
            <person name="Pettersson B.M.F."/>
            <person name="Shirreff L."/>
            <person name="DuCote T."/>
            <person name="Jacobsson K.G."/>
            <person name="Ennis D.G."/>
            <person name="Kirsebom L.A."/>
        </authorList>
    </citation>
    <scope>NUCLEOTIDE SEQUENCE [LARGE SCALE GENOMIC DNA]</scope>
    <source>
        <strain evidence="14 15">DE 4585</strain>
    </source>
</reference>
<dbReference type="PROSITE" id="PS50862">
    <property type="entry name" value="AA_TRNA_LIGASE_II"/>
    <property type="match status" value="1"/>
</dbReference>
<dbReference type="InterPro" id="IPR036621">
    <property type="entry name" value="Anticodon-bd_dom_sf"/>
</dbReference>
<evidence type="ECO:0000256" key="9">
    <source>
        <dbReference type="ARBA" id="ARBA00047671"/>
    </source>
</evidence>
<dbReference type="EC" id="6.1.1.15" evidence="12"/>
<evidence type="ECO:0000259" key="13">
    <source>
        <dbReference type="PROSITE" id="PS50862"/>
    </source>
</evidence>
<dbReference type="InterPro" id="IPR004154">
    <property type="entry name" value="Anticodon-bd"/>
</dbReference>
<dbReference type="Proteomes" id="UP000295117">
    <property type="component" value="Unassembled WGS sequence"/>
</dbReference>
<dbReference type="InterPro" id="IPR036754">
    <property type="entry name" value="YbaK/aa-tRNA-synt-asso_dom_sf"/>
</dbReference>
<dbReference type="FunFam" id="3.30.930.10:FF:000065">
    <property type="entry name" value="Proline--tRNA ligase"/>
    <property type="match status" value="1"/>
</dbReference>
<organism evidence="14 15">
    <name type="scientific">Mycobacteroides salmoniphilum</name>
    <dbReference type="NCBI Taxonomy" id="404941"/>
    <lineage>
        <taxon>Bacteria</taxon>
        <taxon>Bacillati</taxon>
        <taxon>Actinomycetota</taxon>
        <taxon>Actinomycetes</taxon>
        <taxon>Mycobacteriales</taxon>
        <taxon>Mycobacteriaceae</taxon>
        <taxon>Mycobacteroides</taxon>
    </lineage>
</organism>
<evidence type="ECO:0000256" key="7">
    <source>
        <dbReference type="ARBA" id="ARBA00022917"/>
    </source>
</evidence>
<comment type="function">
    <text evidence="10 12">Catalyzes the attachment of proline to tRNA(Pro) in a two-step reaction: proline is first activated by ATP to form Pro-AMP and then transferred to the acceptor end of tRNA(Pro). As ProRS can inadvertently accommodate and process non-cognate amino acids such as alanine and cysteine, to avoid such errors it has two additional distinct editing activities against alanine. One activity is designated as 'pretransfer' editing and involves the tRNA(Pro)-independent hydrolysis of activated Ala-AMP. The other activity is designated 'posttransfer' editing and involves deacylation of mischarged Ala-tRNA(Pro). The misacylated Cys-tRNA(Pro) is not edited by ProRS.</text>
</comment>
<keyword evidence="8 12" id="KW-0030">Aminoacyl-tRNA synthetase</keyword>
<evidence type="ECO:0000313" key="14">
    <source>
        <dbReference type="EMBL" id="TDZ86051.1"/>
    </source>
</evidence>
<dbReference type="InterPro" id="IPR045864">
    <property type="entry name" value="aa-tRNA-synth_II/BPL/LPL"/>
</dbReference>
<dbReference type="Gene3D" id="3.30.930.10">
    <property type="entry name" value="Bira Bifunctional Protein, Domain 2"/>
    <property type="match status" value="2"/>
</dbReference>
<evidence type="ECO:0000256" key="6">
    <source>
        <dbReference type="ARBA" id="ARBA00022840"/>
    </source>
</evidence>
<protein>
    <recommendedName>
        <fullName evidence="12">Proline--tRNA ligase</fullName>
        <ecNumber evidence="12">6.1.1.15</ecNumber>
    </recommendedName>
    <alternativeName>
        <fullName evidence="12">Prolyl-tRNA synthetase</fullName>
        <shortName evidence="12">ProRS</shortName>
    </alternativeName>
</protein>
<dbReference type="GO" id="GO:0002161">
    <property type="term" value="F:aminoacyl-tRNA deacylase activity"/>
    <property type="evidence" value="ECO:0007669"/>
    <property type="project" value="InterPro"/>
</dbReference>
<dbReference type="InterPro" id="IPR002316">
    <property type="entry name" value="Pro-tRNA-ligase_IIa"/>
</dbReference>
<accession>A0A4R8S9N6</accession>
<dbReference type="NCBIfam" id="NF006625">
    <property type="entry name" value="PRK09194.1"/>
    <property type="match status" value="1"/>
</dbReference>
<comment type="subunit">
    <text evidence="2 12">Homodimer.</text>
</comment>
<dbReference type="GO" id="GO:0005829">
    <property type="term" value="C:cytosol"/>
    <property type="evidence" value="ECO:0007669"/>
    <property type="project" value="TreeGrafter"/>
</dbReference>
<gene>
    <name evidence="12 14" type="primary">proS</name>
    <name evidence="14" type="ORF">DE4585_01374</name>
</gene>
<dbReference type="InterPro" id="IPR006195">
    <property type="entry name" value="aa-tRNA-synth_II"/>
</dbReference>
<keyword evidence="5 12" id="KW-0547">Nucleotide-binding</keyword>
<keyword evidence="7 12" id="KW-0648">Protein biosynthesis</keyword>
<dbReference type="HAMAP" id="MF_01569">
    <property type="entry name" value="Pro_tRNA_synth_type1"/>
    <property type="match status" value="1"/>
</dbReference>
<dbReference type="PANTHER" id="PTHR42753">
    <property type="entry name" value="MITOCHONDRIAL RIBOSOME PROTEIN L39/PROLYL-TRNA LIGASE FAMILY MEMBER"/>
    <property type="match status" value="1"/>
</dbReference>
<dbReference type="InterPro" id="IPR007214">
    <property type="entry name" value="YbaK/aa-tRNA-synth-assoc-dom"/>
</dbReference>
<dbReference type="GO" id="GO:0006433">
    <property type="term" value="P:prolyl-tRNA aminoacylation"/>
    <property type="evidence" value="ECO:0007669"/>
    <property type="project" value="UniProtKB-UniRule"/>
</dbReference>
<comment type="catalytic activity">
    <reaction evidence="9 12">
        <text>tRNA(Pro) + L-proline + ATP = L-prolyl-tRNA(Pro) + AMP + diphosphate</text>
        <dbReference type="Rhea" id="RHEA:14305"/>
        <dbReference type="Rhea" id="RHEA-COMP:9700"/>
        <dbReference type="Rhea" id="RHEA-COMP:9702"/>
        <dbReference type="ChEBI" id="CHEBI:30616"/>
        <dbReference type="ChEBI" id="CHEBI:33019"/>
        <dbReference type="ChEBI" id="CHEBI:60039"/>
        <dbReference type="ChEBI" id="CHEBI:78442"/>
        <dbReference type="ChEBI" id="CHEBI:78532"/>
        <dbReference type="ChEBI" id="CHEBI:456215"/>
        <dbReference type="EC" id="6.1.1.15"/>
    </reaction>
</comment>
<evidence type="ECO:0000256" key="4">
    <source>
        <dbReference type="ARBA" id="ARBA00022598"/>
    </source>
</evidence>
<dbReference type="SUPFAM" id="SSF52954">
    <property type="entry name" value="Class II aaRS ABD-related"/>
    <property type="match status" value="1"/>
</dbReference>
<dbReference type="NCBIfam" id="TIGR00409">
    <property type="entry name" value="proS_fam_II"/>
    <property type="match status" value="1"/>
</dbReference>
<dbReference type="Pfam" id="PF00587">
    <property type="entry name" value="tRNA-synt_2b"/>
    <property type="match status" value="1"/>
</dbReference>
<name>A0A4R8S9N6_9MYCO</name>
<comment type="subcellular location">
    <subcellularLocation>
        <location evidence="1 12">Cytoplasm</location>
    </subcellularLocation>
</comment>
<dbReference type="EMBL" id="PECH01000004">
    <property type="protein sequence ID" value="TDZ86051.1"/>
    <property type="molecule type" value="Genomic_DNA"/>
</dbReference>
<dbReference type="InterPro" id="IPR050062">
    <property type="entry name" value="Pro-tRNA_synthetase"/>
</dbReference>
<dbReference type="CDD" id="cd00779">
    <property type="entry name" value="ProRS_core_prok"/>
    <property type="match status" value="1"/>
</dbReference>
<dbReference type="PANTHER" id="PTHR42753:SF2">
    <property type="entry name" value="PROLINE--TRNA LIGASE"/>
    <property type="match status" value="1"/>
</dbReference>
<dbReference type="FunFam" id="3.30.930.10:FF:000070">
    <property type="entry name" value="Proline--tRNA ligase"/>
    <property type="match status" value="1"/>
</dbReference>
<evidence type="ECO:0000313" key="15">
    <source>
        <dbReference type="Proteomes" id="UP000295117"/>
    </source>
</evidence>
<evidence type="ECO:0000256" key="12">
    <source>
        <dbReference type="HAMAP-Rule" id="MF_01569"/>
    </source>
</evidence>
<dbReference type="GO" id="GO:0005524">
    <property type="term" value="F:ATP binding"/>
    <property type="evidence" value="ECO:0007669"/>
    <property type="project" value="UniProtKB-UniRule"/>
</dbReference>
<evidence type="ECO:0000256" key="1">
    <source>
        <dbReference type="ARBA" id="ARBA00004496"/>
    </source>
</evidence>
<keyword evidence="3 12" id="KW-0963">Cytoplasm</keyword>
<dbReference type="Pfam" id="PF03129">
    <property type="entry name" value="HGTP_anticodon"/>
    <property type="match status" value="1"/>
</dbReference>
<dbReference type="SUPFAM" id="SSF55681">
    <property type="entry name" value="Class II aaRS and biotin synthetases"/>
    <property type="match status" value="1"/>
</dbReference>
<keyword evidence="6 12" id="KW-0067">ATP-binding</keyword>
<evidence type="ECO:0000256" key="8">
    <source>
        <dbReference type="ARBA" id="ARBA00023146"/>
    </source>
</evidence>
<dbReference type="SUPFAM" id="SSF55826">
    <property type="entry name" value="YbaK/ProRS associated domain"/>
    <property type="match status" value="1"/>
</dbReference>
<evidence type="ECO:0000256" key="11">
    <source>
        <dbReference type="ARBA" id="ARBA00060755"/>
    </source>
</evidence>